<name>A0A9D4VEF1_ADICA</name>
<proteinExistence type="predicted"/>
<organism evidence="1 2">
    <name type="scientific">Adiantum capillus-veneris</name>
    <name type="common">Maidenhair fern</name>
    <dbReference type="NCBI Taxonomy" id="13818"/>
    <lineage>
        <taxon>Eukaryota</taxon>
        <taxon>Viridiplantae</taxon>
        <taxon>Streptophyta</taxon>
        <taxon>Embryophyta</taxon>
        <taxon>Tracheophyta</taxon>
        <taxon>Polypodiopsida</taxon>
        <taxon>Polypodiidae</taxon>
        <taxon>Polypodiales</taxon>
        <taxon>Pteridineae</taxon>
        <taxon>Pteridaceae</taxon>
        <taxon>Vittarioideae</taxon>
        <taxon>Adiantum</taxon>
    </lineage>
</organism>
<dbReference type="EMBL" id="JABFUD020000001">
    <property type="protein sequence ID" value="KAI5083907.1"/>
    <property type="molecule type" value="Genomic_DNA"/>
</dbReference>
<evidence type="ECO:0000313" key="1">
    <source>
        <dbReference type="EMBL" id="KAI5083907.1"/>
    </source>
</evidence>
<evidence type="ECO:0000313" key="2">
    <source>
        <dbReference type="Proteomes" id="UP000886520"/>
    </source>
</evidence>
<comment type="caution">
    <text evidence="1">The sequence shown here is derived from an EMBL/GenBank/DDBJ whole genome shotgun (WGS) entry which is preliminary data.</text>
</comment>
<dbReference type="AlphaFoldDB" id="A0A9D4VEF1"/>
<keyword evidence="2" id="KW-1185">Reference proteome</keyword>
<dbReference type="Proteomes" id="UP000886520">
    <property type="component" value="Chromosome 1"/>
</dbReference>
<gene>
    <name evidence="1" type="ORF">GOP47_0000076</name>
</gene>
<accession>A0A9D4VEF1</accession>
<protein>
    <submittedName>
        <fullName evidence="1">Uncharacterized protein</fullName>
    </submittedName>
</protein>
<reference evidence="1" key="1">
    <citation type="submission" date="2021-01" db="EMBL/GenBank/DDBJ databases">
        <title>Adiantum capillus-veneris genome.</title>
        <authorList>
            <person name="Fang Y."/>
            <person name="Liao Q."/>
        </authorList>
    </citation>
    <scope>NUCLEOTIDE SEQUENCE</scope>
    <source>
        <strain evidence="1">H3</strain>
        <tissue evidence="1">Leaf</tissue>
    </source>
</reference>
<sequence>MNLSKESPSSSLLAQTPLCVCLFHATDLDLRAVQPWPNPSSFPSPPFPPSHFSFSLALVSALCSFRSSRRCSLSGWTTARR</sequence>